<name>A0A0E9TQ03_ANGAN</name>
<reference evidence="1" key="2">
    <citation type="journal article" date="2015" name="Fish Shellfish Immunol.">
        <title>Early steps in the European eel (Anguilla anguilla)-Vibrio vulnificus interaction in the gills: Role of the RtxA13 toxin.</title>
        <authorList>
            <person name="Callol A."/>
            <person name="Pajuelo D."/>
            <person name="Ebbesson L."/>
            <person name="Teles M."/>
            <person name="MacKenzie S."/>
            <person name="Amaro C."/>
        </authorList>
    </citation>
    <scope>NUCLEOTIDE SEQUENCE</scope>
</reference>
<reference evidence="1" key="1">
    <citation type="submission" date="2014-11" db="EMBL/GenBank/DDBJ databases">
        <authorList>
            <person name="Amaro Gonzalez C."/>
        </authorList>
    </citation>
    <scope>NUCLEOTIDE SEQUENCE</scope>
</reference>
<accession>A0A0E9TQ03</accession>
<evidence type="ECO:0000313" key="1">
    <source>
        <dbReference type="EMBL" id="JAH55784.1"/>
    </source>
</evidence>
<dbReference type="EMBL" id="GBXM01052793">
    <property type="protein sequence ID" value="JAH55784.1"/>
    <property type="molecule type" value="Transcribed_RNA"/>
</dbReference>
<proteinExistence type="predicted"/>
<dbReference type="AlphaFoldDB" id="A0A0E9TQ03"/>
<protein>
    <submittedName>
        <fullName evidence="1">Uncharacterized protein</fullName>
    </submittedName>
</protein>
<sequence length="26" mass="3020">MGKTCFLCSLQDPRPHIDKSISLDWK</sequence>
<organism evidence="1">
    <name type="scientific">Anguilla anguilla</name>
    <name type="common">European freshwater eel</name>
    <name type="synonym">Muraena anguilla</name>
    <dbReference type="NCBI Taxonomy" id="7936"/>
    <lineage>
        <taxon>Eukaryota</taxon>
        <taxon>Metazoa</taxon>
        <taxon>Chordata</taxon>
        <taxon>Craniata</taxon>
        <taxon>Vertebrata</taxon>
        <taxon>Euteleostomi</taxon>
        <taxon>Actinopterygii</taxon>
        <taxon>Neopterygii</taxon>
        <taxon>Teleostei</taxon>
        <taxon>Anguilliformes</taxon>
        <taxon>Anguillidae</taxon>
        <taxon>Anguilla</taxon>
    </lineage>
</organism>